<evidence type="ECO:0000313" key="2">
    <source>
        <dbReference type="Proteomes" id="UP000092993"/>
    </source>
</evidence>
<dbReference type="AlphaFoldDB" id="A0A1C7MN33"/>
<protein>
    <submittedName>
        <fullName evidence="1">Uncharacterized protein</fullName>
    </submittedName>
</protein>
<proteinExistence type="predicted"/>
<dbReference type="EMBL" id="LUGG01000002">
    <property type="protein sequence ID" value="OBZ77879.1"/>
    <property type="molecule type" value="Genomic_DNA"/>
</dbReference>
<dbReference type="OrthoDB" id="2754443at2759"/>
<dbReference type="Proteomes" id="UP000092993">
    <property type="component" value="Unassembled WGS sequence"/>
</dbReference>
<organism evidence="1 2">
    <name type="scientific">Grifola frondosa</name>
    <name type="common">Maitake</name>
    <name type="synonym">Polyporus frondosus</name>
    <dbReference type="NCBI Taxonomy" id="5627"/>
    <lineage>
        <taxon>Eukaryota</taxon>
        <taxon>Fungi</taxon>
        <taxon>Dikarya</taxon>
        <taxon>Basidiomycota</taxon>
        <taxon>Agaricomycotina</taxon>
        <taxon>Agaricomycetes</taxon>
        <taxon>Polyporales</taxon>
        <taxon>Grifolaceae</taxon>
        <taxon>Grifola</taxon>
    </lineage>
</organism>
<gene>
    <name evidence="1" type="ORF">A0H81_01586</name>
</gene>
<sequence length="235" mass="26841">MGASNFTPAECAWLQEQYVTDDVRNILETGAVASVDSGQCFDGSLYFTLRCVAAPETTEEFTKRKAWKTIAEREAMEARQKKLNQNVWNASPRHQRASTTGSNHIANCGKGILRAPKLRPSLRDDRRAKKRLGIFTEPSILLLPKFLSSLHLMDLAGGHWTFQKTVHSQFTQLPEESRPNTKLRQGNWRSMTPMEQSRVGFVRRPCGQHEFGQLSAFRLEHELFKFKDAEFIIML</sequence>
<accession>A0A1C7MN33</accession>
<evidence type="ECO:0000313" key="1">
    <source>
        <dbReference type="EMBL" id="OBZ77879.1"/>
    </source>
</evidence>
<reference evidence="1 2" key="1">
    <citation type="submission" date="2016-03" db="EMBL/GenBank/DDBJ databases">
        <title>Whole genome sequencing of Grifola frondosa 9006-11.</title>
        <authorList>
            <person name="Min B."/>
            <person name="Park H."/>
            <person name="Kim J.-G."/>
            <person name="Cho H."/>
            <person name="Oh Y.-L."/>
            <person name="Kong W.-S."/>
            <person name="Choi I.-G."/>
        </authorList>
    </citation>
    <scope>NUCLEOTIDE SEQUENCE [LARGE SCALE GENOMIC DNA]</scope>
    <source>
        <strain evidence="1 2">9006-11</strain>
    </source>
</reference>
<keyword evidence="2" id="KW-1185">Reference proteome</keyword>
<comment type="caution">
    <text evidence="1">The sequence shown here is derived from an EMBL/GenBank/DDBJ whole genome shotgun (WGS) entry which is preliminary data.</text>
</comment>
<name>A0A1C7MN33_GRIFR</name>